<dbReference type="AlphaFoldDB" id="A0AAW1JLN6"/>
<name>A0AAW1JLN6_SAPOF</name>
<organism evidence="1 2">
    <name type="scientific">Saponaria officinalis</name>
    <name type="common">Common soapwort</name>
    <name type="synonym">Lychnis saponaria</name>
    <dbReference type="NCBI Taxonomy" id="3572"/>
    <lineage>
        <taxon>Eukaryota</taxon>
        <taxon>Viridiplantae</taxon>
        <taxon>Streptophyta</taxon>
        <taxon>Embryophyta</taxon>
        <taxon>Tracheophyta</taxon>
        <taxon>Spermatophyta</taxon>
        <taxon>Magnoliopsida</taxon>
        <taxon>eudicotyledons</taxon>
        <taxon>Gunneridae</taxon>
        <taxon>Pentapetalae</taxon>
        <taxon>Caryophyllales</taxon>
        <taxon>Caryophyllaceae</taxon>
        <taxon>Caryophylleae</taxon>
        <taxon>Saponaria</taxon>
    </lineage>
</organism>
<proteinExistence type="predicted"/>
<gene>
    <name evidence="1" type="ORF">RND81_07G094900</name>
</gene>
<keyword evidence="2" id="KW-1185">Reference proteome</keyword>
<evidence type="ECO:0008006" key="3">
    <source>
        <dbReference type="Google" id="ProtNLM"/>
    </source>
</evidence>
<dbReference type="Proteomes" id="UP001443914">
    <property type="component" value="Unassembled WGS sequence"/>
</dbReference>
<evidence type="ECO:0000313" key="2">
    <source>
        <dbReference type="Proteomes" id="UP001443914"/>
    </source>
</evidence>
<accession>A0AAW1JLN6</accession>
<protein>
    <recommendedName>
        <fullName evidence="3">Protein FAR1-RELATED SEQUENCE</fullName>
    </recommendedName>
</protein>
<sequence length="244" mass="28383">MKAWLKSAHLTLDTMWFHIHSMLEGQHSKIRKELEQSRSRPWFTDRMFFLLQENVSIKAIEMMEAEIRRGIELGIGLERRCGCAFQTTHGLPCACKLIYMKNEGKRVHLSDVHEFWRTLEYDGNEAMPKNVNDMLEEIIEKAIKSDLTYKKVFLEKMRDILHPEDEDILPPAVRENPKGPLGAPLEMNFTIGLLSTWNKRFGVLEDLWGHIDGWVDVGNDGHCGYRVISHAQRGIESDYVQMRD</sequence>
<reference evidence="1" key="1">
    <citation type="submission" date="2024-03" db="EMBL/GenBank/DDBJ databases">
        <title>WGS assembly of Saponaria officinalis var. Norfolk2.</title>
        <authorList>
            <person name="Jenkins J."/>
            <person name="Shu S."/>
            <person name="Grimwood J."/>
            <person name="Barry K."/>
            <person name="Goodstein D."/>
            <person name="Schmutz J."/>
            <person name="Leebens-Mack J."/>
            <person name="Osbourn A."/>
        </authorList>
    </citation>
    <scope>NUCLEOTIDE SEQUENCE [LARGE SCALE GENOMIC DNA]</scope>
    <source>
        <strain evidence="1">JIC</strain>
    </source>
</reference>
<dbReference type="EMBL" id="JBDFQZ010000007">
    <property type="protein sequence ID" value="KAK9705954.1"/>
    <property type="molecule type" value="Genomic_DNA"/>
</dbReference>
<comment type="caution">
    <text evidence="1">The sequence shown here is derived from an EMBL/GenBank/DDBJ whole genome shotgun (WGS) entry which is preliminary data.</text>
</comment>
<evidence type="ECO:0000313" key="1">
    <source>
        <dbReference type="EMBL" id="KAK9705954.1"/>
    </source>
</evidence>